<evidence type="ECO:0000256" key="3">
    <source>
        <dbReference type="ARBA" id="ARBA00022989"/>
    </source>
</evidence>
<evidence type="ECO:0000259" key="8">
    <source>
        <dbReference type="Pfam" id="PF25942"/>
    </source>
</evidence>
<evidence type="ECO:0000256" key="6">
    <source>
        <dbReference type="SAM" id="Phobius"/>
    </source>
</evidence>
<organism evidence="9 10">
    <name type="scientific">Halobaculum saliterrae</name>
    <dbReference type="NCBI Taxonomy" id="2073113"/>
    <lineage>
        <taxon>Archaea</taxon>
        <taxon>Methanobacteriati</taxon>
        <taxon>Methanobacteriota</taxon>
        <taxon>Stenosarchaea group</taxon>
        <taxon>Halobacteria</taxon>
        <taxon>Halobacteriales</taxon>
        <taxon>Haloferacaceae</taxon>
        <taxon>Halobaculum</taxon>
    </lineage>
</organism>
<feature type="compositionally biased region" description="Low complexity" evidence="5">
    <location>
        <begin position="157"/>
        <end position="178"/>
    </location>
</feature>
<evidence type="ECO:0000256" key="2">
    <source>
        <dbReference type="ARBA" id="ARBA00022692"/>
    </source>
</evidence>
<evidence type="ECO:0000256" key="1">
    <source>
        <dbReference type="ARBA" id="ARBA00004141"/>
    </source>
</evidence>
<evidence type="ECO:0000313" key="10">
    <source>
        <dbReference type="Proteomes" id="UP000437065"/>
    </source>
</evidence>
<dbReference type="EMBL" id="WUUS01000001">
    <property type="protein sequence ID" value="MXR40280.1"/>
    <property type="molecule type" value="Genomic_DNA"/>
</dbReference>
<keyword evidence="3 6" id="KW-1133">Transmembrane helix</keyword>
<accession>A0A6B0SWF1</accession>
<evidence type="ECO:0000256" key="5">
    <source>
        <dbReference type="SAM" id="MobiDB-lite"/>
    </source>
</evidence>
<dbReference type="InterPro" id="IPR007829">
    <property type="entry name" value="TM2"/>
</dbReference>
<feature type="compositionally biased region" description="Acidic residues" evidence="5">
    <location>
        <begin position="118"/>
        <end position="129"/>
    </location>
</feature>
<reference evidence="9 10" key="1">
    <citation type="submission" date="2019-12" db="EMBL/GenBank/DDBJ databases">
        <title>Isolation and characterization of three novel carbon monoxide-oxidizing members of Halobacteria from salione crusts and soils.</title>
        <authorList>
            <person name="Myers M.R."/>
            <person name="King G.M."/>
        </authorList>
    </citation>
    <scope>NUCLEOTIDE SEQUENCE [LARGE SCALE GENOMIC DNA]</scope>
    <source>
        <strain evidence="9 10">WSA2</strain>
    </source>
</reference>
<dbReference type="Pfam" id="PF25942">
    <property type="entry name" value="Ig_halo"/>
    <property type="match status" value="1"/>
</dbReference>
<name>A0A6B0SWF1_9EURY</name>
<dbReference type="AlphaFoldDB" id="A0A6B0SWF1"/>
<evidence type="ECO:0000313" key="9">
    <source>
        <dbReference type="EMBL" id="MXR40280.1"/>
    </source>
</evidence>
<dbReference type="InterPro" id="IPR058929">
    <property type="entry name" value="Ig_halo"/>
</dbReference>
<keyword evidence="10" id="KW-1185">Reference proteome</keyword>
<feature type="compositionally biased region" description="Acidic residues" evidence="5">
    <location>
        <begin position="147"/>
        <end position="156"/>
    </location>
</feature>
<evidence type="ECO:0000256" key="4">
    <source>
        <dbReference type="ARBA" id="ARBA00023136"/>
    </source>
</evidence>
<dbReference type="Pfam" id="PF05154">
    <property type="entry name" value="TM2"/>
    <property type="match status" value="1"/>
</dbReference>
<evidence type="ECO:0000259" key="7">
    <source>
        <dbReference type="Pfam" id="PF05154"/>
    </source>
</evidence>
<feature type="region of interest" description="Disordered" evidence="5">
    <location>
        <begin position="97"/>
        <end position="302"/>
    </location>
</feature>
<proteinExistence type="predicted"/>
<feature type="domain" description="TM2" evidence="7">
    <location>
        <begin position="337"/>
        <end position="386"/>
    </location>
</feature>
<keyword evidence="2 6" id="KW-0812">Transmembrane</keyword>
<feature type="transmembrane region" description="Helical" evidence="6">
    <location>
        <begin position="366"/>
        <end position="390"/>
    </location>
</feature>
<feature type="compositionally biased region" description="Acidic residues" evidence="5">
    <location>
        <begin position="247"/>
        <end position="256"/>
    </location>
</feature>
<feature type="domain" description="Ig-like" evidence="8">
    <location>
        <begin position="25"/>
        <end position="97"/>
    </location>
</feature>
<feature type="transmembrane region" description="Helical" evidence="6">
    <location>
        <begin position="343"/>
        <end position="360"/>
    </location>
</feature>
<comment type="subcellular location">
    <subcellularLocation>
        <location evidence="1">Membrane</location>
        <topology evidence="1">Multi-pass membrane protein</topology>
    </subcellularLocation>
</comment>
<dbReference type="Proteomes" id="UP000437065">
    <property type="component" value="Unassembled WGS sequence"/>
</dbReference>
<feature type="compositionally biased region" description="Basic and acidic residues" evidence="5">
    <location>
        <begin position="227"/>
        <end position="246"/>
    </location>
</feature>
<dbReference type="GO" id="GO:0016020">
    <property type="term" value="C:membrane"/>
    <property type="evidence" value="ECO:0007669"/>
    <property type="project" value="UniProtKB-SubCell"/>
</dbReference>
<sequence length="403" mass="40556">MDERLPDDLAIAVVNRTGSRTTANVGCRAGGDVLFVDRVTLAPGERREWSESAAGTVEVAVQVKDGPEAAERFDPGDGAGGVSATIAAGSISFSTDGGREATGGAGGGGVDSFAAAETGDDAFGGDDGDWGFGGDSTEGGDAWSFDDGTDDADATDTVDTVDTGGDAAHSSTSSADDGWGFGDDDTDSDDGSHTNSAATATTATGGTEQPDVTDEGASETGGASAVDRSRSGNHPDADSGARRGDGDSDGDPDPTDESGGSEPRDEDTGPGNPPPEAVETAVSTGATDGTGGAGRDPSTTAGADERYCTACGAVVKKQAELCPECGVRQSNAAASGSKDRTSAALLAIFLGWLGAHHFYLGNTGRGIVYLLLSWTLIPYFAALIEALIYLTKSDEEFQRKYGT</sequence>
<feature type="compositionally biased region" description="Gly residues" evidence="5">
    <location>
        <begin position="100"/>
        <end position="110"/>
    </location>
</feature>
<feature type="compositionally biased region" description="Low complexity" evidence="5">
    <location>
        <begin position="197"/>
        <end position="207"/>
    </location>
</feature>
<comment type="caution">
    <text evidence="9">The sequence shown here is derived from an EMBL/GenBank/DDBJ whole genome shotgun (WGS) entry which is preliminary data.</text>
</comment>
<gene>
    <name evidence="9" type="ORF">GRX01_02760</name>
</gene>
<protein>
    <submittedName>
        <fullName evidence="9">NINE protein</fullName>
    </submittedName>
</protein>
<keyword evidence="4 6" id="KW-0472">Membrane</keyword>